<sequence length="225" mass="23919">MDKRTLRERIARRVARELQTGDLVNLGIGLPSLVANYVADDLGVIFQSENGLVGLGPMPDRAHIDVDLTNAGGQPVTALPGAAFFDSALSFAIIRGGHVDVTVLGALEVDGEGSLANWIIPGKMVPGMGGAMDLVIGARRVIVAMEHCDKQGGPKILPRCTLPLTARGQVNLIVTEKAVIEVTESGLLLKEIAFDTCADEVRRATGAELRVDDNVKQFGQEELTQ</sequence>
<dbReference type="InterPro" id="IPR004164">
    <property type="entry name" value="CoA_transf_AS"/>
</dbReference>
<comment type="caution">
    <text evidence="3">The sequence shown here is derived from an EMBL/GenBank/DDBJ whole genome shotgun (WGS) entry which is preliminary data.</text>
</comment>
<dbReference type="EMBL" id="JAYWTM010000011">
    <property type="protein sequence ID" value="MEC5343546.1"/>
    <property type="molecule type" value="Genomic_DNA"/>
</dbReference>
<dbReference type="InterPro" id="IPR037171">
    <property type="entry name" value="NagB/RpiA_transferase-like"/>
</dbReference>
<dbReference type="Pfam" id="PF01144">
    <property type="entry name" value="CoA_trans"/>
    <property type="match status" value="1"/>
</dbReference>
<dbReference type="InterPro" id="IPR012791">
    <property type="entry name" value="3-oxoacid_CoA-transf_B"/>
</dbReference>
<dbReference type="InterPro" id="IPR004165">
    <property type="entry name" value="CoA_trans_fam_I"/>
</dbReference>
<dbReference type="Gene3D" id="3.40.1080.10">
    <property type="entry name" value="Glutaconate Coenzyme A-transferase"/>
    <property type="match status" value="1"/>
</dbReference>
<dbReference type="RefSeq" id="WP_327618496.1">
    <property type="nucleotide sequence ID" value="NZ_JAYWTM010000011.1"/>
</dbReference>
<dbReference type="PANTHER" id="PTHR13707:SF57">
    <property type="entry name" value="SUCCINYL-COA:3-KETOACID COENZYME A TRANSFERASE SUBUNIT B-RELATED"/>
    <property type="match status" value="1"/>
</dbReference>
<dbReference type="PROSITE" id="PS01274">
    <property type="entry name" value="COA_TRANSF_2"/>
    <property type="match status" value="1"/>
</dbReference>
<evidence type="ECO:0000313" key="3">
    <source>
        <dbReference type="EMBL" id="MEC5343546.1"/>
    </source>
</evidence>
<dbReference type="SMART" id="SM00882">
    <property type="entry name" value="CoA_trans"/>
    <property type="match status" value="1"/>
</dbReference>
<comment type="similarity">
    <text evidence="1">Belongs to the 3-oxoacid CoA-transferase subunit B family.</text>
</comment>
<dbReference type="PANTHER" id="PTHR13707">
    <property type="entry name" value="KETOACID-COENZYME A TRANSFERASE"/>
    <property type="match status" value="1"/>
</dbReference>
<dbReference type="Proteomes" id="UP001309705">
    <property type="component" value="Unassembled WGS sequence"/>
</dbReference>
<protein>
    <submittedName>
        <fullName evidence="3">3-oxoacid CoA-transferase subunit B</fullName>
    </submittedName>
</protein>
<dbReference type="SUPFAM" id="SSF100950">
    <property type="entry name" value="NagB/RpiA/CoA transferase-like"/>
    <property type="match status" value="1"/>
</dbReference>
<evidence type="ECO:0000256" key="1">
    <source>
        <dbReference type="ARBA" id="ARBA00007047"/>
    </source>
</evidence>
<keyword evidence="2" id="KW-0808">Transferase</keyword>
<accession>A0ABU6JSD2</accession>
<evidence type="ECO:0000313" key="4">
    <source>
        <dbReference type="Proteomes" id="UP001309705"/>
    </source>
</evidence>
<dbReference type="NCBIfam" id="TIGR02428">
    <property type="entry name" value="pcaJ_scoB_fam"/>
    <property type="match status" value="1"/>
</dbReference>
<reference evidence="3 4" key="1">
    <citation type="journal article" date="2017" name="Int. J. Syst. Evol. Microbiol.">
        <title>Brenneria populi subsp. brevivirga subsp. nov. isolated from symptomatic bark of Populus x euramericana canker, and description of Brenneria populi subsp. populi subsp. nov.</title>
        <authorList>
            <person name="Zheng M.H."/>
            <person name="Piao C.G."/>
            <person name="Xue H."/>
            <person name="Guo M.W."/>
            <person name="Li Y."/>
        </authorList>
    </citation>
    <scope>NUCLEOTIDE SEQUENCE [LARGE SCALE GENOMIC DNA]</scope>
    <source>
        <strain evidence="3 4">D9-5</strain>
    </source>
</reference>
<keyword evidence="4" id="KW-1185">Reference proteome</keyword>
<evidence type="ECO:0000256" key="2">
    <source>
        <dbReference type="ARBA" id="ARBA00022679"/>
    </source>
</evidence>
<proteinExistence type="inferred from homology"/>
<gene>
    <name evidence="3" type="ORF">VSX58_13175</name>
</gene>
<organism evidence="3 4">
    <name type="scientific">Brenneria populi</name>
    <dbReference type="NCBI Taxonomy" id="1505588"/>
    <lineage>
        <taxon>Bacteria</taxon>
        <taxon>Pseudomonadati</taxon>
        <taxon>Pseudomonadota</taxon>
        <taxon>Gammaproteobacteria</taxon>
        <taxon>Enterobacterales</taxon>
        <taxon>Pectobacteriaceae</taxon>
        <taxon>Brenneria</taxon>
    </lineage>
</organism>
<name>A0ABU6JSD2_9GAMM</name>